<dbReference type="InterPro" id="IPR013785">
    <property type="entry name" value="Aldolase_TIM"/>
</dbReference>
<dbReference type="SMART" id="SM01130">
    <property type="entry name" value="DHDPS"/>
    <property type="match status" value="1"/>
</dbReference>
<dbReference type="RefSeq" id="WP_231003645.1">
    <property type="nucleotide sequence ID" value="NZ_JAJNEC010000004.1"/>
</dbReference>
<dbReference type="SUPFAM" id="SSF51569">
    <property type="entry name" value="Aldolase"/>
    <property type="match status" value="1"/>
</dbReference>
<evidence type="ECO:0000313" key="3">
    <source>
        <dbReference type="EMBL" id="MCD2422550.1"/>
    </source>
</evidence>
<comment type="caution">
    <text evidence="3">The sequence shown here is derived from an EMBL/GenBank/DDBJ whole genome shotgun (WGS) entry which is preliminary data.</text>
</comment>
<dbReference type="EMBL" id="JAJNEC010000004">
    <property type="protein sequence ID" value="MCD2422550.1"/>
    <property type="molecule type" value="Genomic_DNA"/>
</dbReference>
<dbReference type="PIRSF" id="PIRSF001365">
    <property type="entry name" value="DHDPS"/>
    <property type="match status" value="1"/>
</dbReference>
<comment type="similarity">
    <text evidence="2">Belongs to the DapA family.</text>
</comment>
<gene>
    <name evidence="3" type="ORF">LQ567_07225</name>
</gene>
<evidence type="ECO:0000256" key="1">
    <source>
        <dbReference type="ARBA" id="ARBA00023239"/>
    </source>
</evidence>
<dbReference type="PANTHER" id="PTHR42849">
    <property type="entry name" value="N-ACETYLNEURAMINATE LYASE"/>
    <property type="match status" value="1"/>
</dbReference>
<sequence>MREEQTHTFKGLWSAMFTPVDASGSPAISELEKLVELLVAQEQDGLYILGSTGQGVLFTEAQRKLVTEKVTERVAGRLPVMVQVGALTTAESVRLAKHASDCGANAISSVGPIYFSGNTTSALFHYSEIAGATALPFFPYQLGNNTMGDIPQFIDQLLEIPNVAGMKLTTGQLMEISAIHLHAGNRLQLFSGADELMCHASLCGTVGAIGSFYNLWGVACKRVLESFRDGDYERARNFMLEFQRTILYVLPNIWSFFRKAMQLKYGIDIGATKAPLGVQQRTWSDAEVMQISNRIESLAGVAPVSQNQDPISLNGMGN</sequence>
<name>A0ABS8PN61_9BACT</name>
<dbReference type="Pfam" id="PF00701">
    <property type="entry name" value="DHDPS"/>
    <property type="match status" value="1"/>
</dbReference>
<evidence type="ECO:0000313" key="4">
    <source>
        <dbReference type="Proteomes" id="UP001199816"/>
    </source>
</evidence>
<keyword evidence="4" id="KW-1185">Reference proteome</keyword>
<dbReference type="InterPro" id="IPR002220">
    <property type="entry name" value="DapA-like"/>
</dbReference>
<dbReference type="Gene3D" id="3.20.20.70">
    <property type="entry name" value="Aldolase class I"/>
    <property type="match status" value="1"/>
</dbReference>
<protein>
    <submittedName>
        <fullName evidence="3">Dihydrodipicolinate synthase family protein</fullName>
    </submittedName>
</protein>
<proteinExistence type="inferred from homology"/>
<dbReference type="PANTHER" id="PTHR42849:SF1">
    <property type="entry name" value="N-ACETYLNEURAMINATE LYASE"/>
    <property type="match status" value="1"/>
</dbReference>
<accession>A0ABS8PN61</accession>
<dbReference type="PRINTS" id="PR00146">
    <property type="entry name" value="DHPICSNTHASE"/>
</dbReference>
<organism evidence="3 4">
    <name type="scientific">Niabella pedocola</name>
    <dbReference type="NCBI Taxonomy" id="1752077"/>
    <lineage>
        <taxon>Bacteria</taxon>
        <taxon>Pseudomonadati</taxon>
        <taxon>Bacteroidota</taxon>
        <taxon>Chitinophagia</taxon>
        <taxon>Chitinophagales</taxon>
        <taxon>Chitinophagaceae</taxon>
        <taxon>Niabella</taxon>
    </lineage>
</organism>
<evidence type="ECO:0000256" key="2">
    <source>
        <dbReference type="PIRNR" id="PIRNR001365"/>
    </source>
</evidence>
<reference evidence="3 4" key="1">
    <citation type="submission" date="2021-11" db="EMBL/GenBank/DDBJ databases">
        <title>Genomic of Niabella pedocola.</title>
        <authorList>
            <person name="Wu T."/>
        </authorList>
    </citation>
    <scope>NUCLEOTIDE SEQUENCE [LARGE SCALE GENOMIC DNA]</scope>
    <source>
        <strain evidence="3 4">JCM 31011</strain>
    </source>
</reference>
<dbReference type="Proteomes" id="UP001199816">
    <property type="component" value="Unassembled WGS sequence"/>
</dbReference>
<dbReference type="CDD" id="cd00408">
    <property type="entry name" value="DHDPS-like"/>
    <property type="match status" value="1"/>
</dbReference>
<keyword evidence="1 2" id="KW-0456">Lyase</keyword>